<dbReference type="GO" id="GO:0008381">
    <property type="term" value="F:mechanosensitive monoatomic ion channel activity"/>
    <property type="evidence" value="ECO:0007669"/>
    <property type="project" value="InterPro"/>
</dbReference>
<evidence type="ECO:0000256" key="3">
    <source>
        <dbReference type="ARBA" id="ARBA00022475"/>
    </source>
</evidence>
<feature type="transmembrane region" description="Helical" evidence="7">
    <location>
        <begin position="82"/>
        <end position="100"/>
    </location>
</feature>
<feature type="domain" description="Mechanosensitive ion channel MscS" evidence="8">
    <location>
        <begin position="131"/>
        <end position="196"/>
    </location>
</feature>
<dbReference type="SUPFAM" id="SSF82861">
    <property type="entry name" value="Mechanosensitive channel protein MscS (YggB), transmembrane region"/>
    <property type="match status" value="1"/>
</dbReference>
<dbReference type="Pfam" id="PF00924">
    <property type="entry name" value="MS_channel_2nd"/>
    <property type="match status" value="1"/>
</dbReference>
<evidence type="ECO:0000256" key="1">
    <source>
        <dbReference type="ARBA" id="ARBA00004651"/>
    </source>
</evidence>
<feature type="transmembrane region" description="Helical" evidence="7">
    <location>
        <begin position="112"/>
        <end position="132"/>
    </location>
</feature>
<proteinExistence type="inferred from homology"/>
<dbReference type="AlphaFoldDB" id="A0A2P8FMJ1"/>
<evidence type="ECO:0000313" key="9">
    <source>
        <dbReference type="EMBL" id="PSL22923.1"/>
    </source>
</evidence>
<comment type="subcellular location">
    <subcellularLocation>
        <location evidence="1">Cell membrane</location>
        <topology evidence="1">Multi-pass membrane protein</topology>
    </subcellularLocation>
</comment>
<evidence type="ECO:0000256" key="2">
    <source>
        <dbReference type="ARBA" id="ARBA00008017"/>
    </source>
</evidence>
<dbReference type="InterPro" id="IPR023408">
    <property type="entry name" value="MscS_beta-dom_sf"/>
</dbReference>
<comment type="similarity">
    <text evidence="2">Belongs to the MscS (TC 1.A.23) family.</text>
</comment>
<dbReference type="InterPro" id="IPR045275">
    <property type="entry name" value="MscS_archaea/bacteria_type"/>
</dbReference>
<dbReference type="InterPro" id="IPR011066">
    <property type="entry name" value="MscS_channel_C_sf"/>
</dbReference>
<keyword evidence="5 7" id="KW-1133">Transmembrane helix</keyword>
<dbReference type="GO" id="GO:0005886">
    <property type="term" value="C:plasma membrane"/>
    <property type="evidence" value="ECO:0007669"/>
    <property type="project" value="UniProtKB-SubCell"/>
</dbReference>
<dbReference type="SUPFAM" id="SSF82689">
    <property type="entry name" value="Mechanosensitive channel protein MscS (YggB), C-terminal domain"/>
    <property type="match status" value="1"/>
</dbReference>
<keyword evidence="3" id="KW-1003">Cell membrane</keyword>
<dbReference type="InterPro" id="IPR010920">
    <property type="entry name" value="LSM_dom_sf"/>
</dbReference>
<name>A0A2P8FMJ1_9BACT</name>
<keyword evidence="10" id="KW-1185">Reference proteome</keyword>
<gene>
    <name evidence="9" type="ORF">CLV60_11855</name>
</gene>
<feature type="transmembrane region" description="Helical" evidence="7">
    <location>
        <begin position="37"/>
        <end position="62"/>
    </location>
</feature>
<dbReference type="Proteomes" id="UP000241964">
    <property type="component" value="Unassembled WGS sequence"/>
</dbReference>
<keyword evidence="4 7" id="KW-0812">Transmembrane</keyword>
<dbReference type="SUPFAM" id="SSF50182">
    <property type="entry name" value="Sm-like ribonucleoproteins"/>
    <property type="match status" value="1"/>
</dbReference>
<sequence length="289" mass="31985">MGIKKHANRRWNEFFSRGGDFSQCTLIMKIQQFYNKAYAWILETGPSVLVGIGVLVAGFWLIRLLSRWLNAHMYKRDIDPSLTPFLLSLAVTTLRVLLIVSVMQIIGIQMTIFAALIGAIGVAAGLALSGTLQNFTSGVLILILKPFHVGDNIVAQGQEGTVQAIKIFYTVVKTYDNRTVVIPNSKLSNEVIINISSSGNRRLDVELKFTNGIDFRDVKNIVNNVLDHAQSALKVPERRIGISSIEPDGYKVMVNVWLDAHGFVDTKMEIQEKLMEALKGSGLKLPGLS</sequence>
<organism evidence="9 10">
    <name type="scientific">Dyadobacter jiangsuensis</name>
    <dbReference type="NCBI Taxonomy" id="1591085"/>
    <lineage>
        <taxon>Bacteria</taxon>
        <taxon>Pseudomonadati</taxon>
        <taxon>Bacteroidota</taxon>
        <taxon>Cytophagia</taxon>
        <taxon>Cytophagales</taxon>
        <taxon>Spirosomataceae</taxon>
        <taxon>Dyadobacter</taxon>
    </lineage>
</organism>
<keyword evidence="6 7" id="KW-0472">Membrane</keyword>
<dbReference type="Gene3D" id="2.30.30.60">
    <property type="match status" value="1"/>
</dbReference>
<evidence type="ECO:0000256" key="5">
    <source>
        <dbReference type="ARBA" id="ARBA00022989"/>
    </source>
</evidence>
<dbReference type="PROSITE" id="PS01246">
    <property type="entry name" value="UPF0003"/>
    <property type="match status" value="1"/>
</dbReference>
<evidence type="ECO:0000259" key="8">
    <source>
        <dbReference type="Pfam" id="PF00924"/>
    </source>
</evidence>
<dbReference type="InterPro" id="IPR006686">
    <property type="entry name" value="MscS_channel_CS"/>
</dbReference>
<dbReference type="InterPro" id="IPR006685">
    <property type="entry name" value="MscS_channel_2nd"/>
</dbReference>
<protein>
    <submittedName>
        <fullName evidence="9">Small conductance mechanosensitive channel</fullName>
    </submittedName>
</protein>
<evidence type="ECO:0000256" key="6">
    <source>
        <dbReference type="ARBA" id="ARBA00023136"/>
    </source>
</evidence>
<dbReference type="InterPro" id="IPR011014">
    <property type="entry name" value="MscS_channel_TM-2"/>
</dbReference>
<dbReference type="PANTHER" id="PTHR30221">
    <property type="entry name" value="SMALL-CONDUCTANCE MECHANOSENSITIVE CHANNEL"/>
    <property type="match status" value="1"/>
</dbReference>
<evidence type="ECO:0000256" key="7">
    <source>
        <dbReference type="SAM" id="Phobius"/>
    </source>
</evidence>
<dbReference type="EMBL" id="PYAS01000018">
    <property type="protein sequence ID" value="PSL22923.1"/>
    <property type="molecule type" value="Genomic_DNA"/>
</dbReference>
<dbReference type="Gene3D" id="1.10.287.1260">
    <property type="match status" value="1"/>
</dbReference>
<dbReference type="PANTHER" id="PTHR30221:SF1">
    <property type="entry name" value="SMALL-CONDUCTANCE MECHANOSENSITIVE CHANNEL"/>
    <property type="match status" value="1"/>
</dbReference>
<accession>A0A2P8FMJ1</accession>
<comment type="caution">
    <text evidence="9">The sequence shown here is derived from an EMBL/GenBank/DDBJ whole genome shotgun (WGS) entry which is preliminary data.</text>
</comment>
<dbReference type="Gene3D" id="3.30.70.100">
    <property type="match status" value="1"/>
</dbReference>
<reference evidence="9 10" key="1">
    <citation type="submission" date="2018-03" db="EMBL/GenBank/DDBJ databases">
        <title>Genomic Encyclopedia of Archaeal and Bacterial Type Strains, Phase II (KMG-II): from individual species to whole genera.</title>
        <authorList>
            <person name="Goeker M."/>
        </authorList>
    </citation>
    <scope>NUCLEOTIDE SEQUENCE [LARGE SCALE GENOMIC DNA]</scope>
    <source>
        <strain evidence="9 10">DSM 29057</strain>
    </source>
</reference>
<evidence type="ECO:0000313" key="10">
    <source>
        <dbReference type="Proteomes" id="UP000241964"/>
    </source>
</evidence>
<evidence type="ECO:0000256" key="4">
    <source>
        <dbReference type="ARBA" id="ARBA00022692"/>
    </source>
</evidence>